<accession>A0A6G1GTI4</accession>
<keyword evidence="3" id="KW-1185">Reference proteome</keyword>
<evidence type="ECO:0000313" key="2">
    <source>
        <dbReference type="EMBL" id="KAF1984276.1"/>
    </source>
</evidence>
<name>A0A6G1GTI4_9PEZI</name>
<evidence type="ECO:0000256" key="1">
    <source>
        <dbReference type="SAM" id="MobiDB-lite"/>
    </source>
</evidence>
<gene>
    <name evidence="2" type="ORF">K402DRAFT_395939</name>
</gene>
<feature type="region of interest" description="Disordered" evidence="1">
    <location>
        <begin position="1"/>
        <end position="33"/>
    </location>
</feature>
<dbReference type="AlphaFoldDB" id="A0A6G1GTI4"/>
<reference evidence="2" key="1">
    <citation type="journal article" date="2020" name="Stud. Mycol.">
        <title>101 Dothideomycetes genomes: a test case for predicting lifestyles and emergence of pathogens.</title>
        <authorList>
            <person name="Haridas S."/>
            <person name="Albert R."/>
            <person name="Binder M."/>
            <person name="Bloem J."/>
            <person name="Labutti K."/>
            <person name="Salamov A."/>
            <person name="Andreopoulos B."/>
            <person name="Baker S."/>
            <person name="Barry K."/>
            <person name="Bills G."/>
            <person name="Bluhm B."/>
            <person name="Cannon C."/>
            <person name="Castanera R."/>
            <person name="Culley D."/>
            <person name="Daum C."/>
            <person name="Ezra D."/>
            <person name="Gonzalez J."/>
            <person name="Henrissat B."/>
            <person name="Kuo A."/>
            <person name="Liang C."/>
            <person name="Lipzen A."/>
            <person name="Lutzoni F."/>
            <person name="Magnuson J."/>
            <person name="Mondo S."/>
            <person name="Nolan M."/>
            <person name="Ohm R."/>
            <person name="Pangilinan J."/>
            <person name="Park H.-J."/>
            <person name="Ramirez L."/>
            <person name="Alfaro M."/>
            <person name="Sun H."/>
            <person name="Tritt A."/>
            <person name="Yoshinaga Y."/>
            <person name="Zwiers L.-H."/>
            <person name="Turgeon B."/>
            <person name="Goodwin S."/>
            <person name="Spatafora J."/>
            <person name="Crous P."/>
            <person name="Grigoriev I."/>
        </authorList>
    </citation>
    <scope>NUCLEOTIDE SEQUENCE</scope>
    <source>
        <strain evidence="2">CBS 113979</strain>
    </source>
</reference>
<evidence type="ECO:0000313" key="3">
    <source>
        <dbReference type="Proteomes" id="UP000800041"/>
    </source>
</evidence>
<protein>
    <submittedName>
        <fullName evidence="2">Uncharacterized protein</fullName>
    </submittedName>
</protein>
<sequence>MLATSGAGHPPPRPPGGDGRKPPQSRPFVPERRRCGRCQLMKYGRAIIMDNGAAISGVEKAYIAG</sequence>
<dbReference type="Proteomes" id="UP000800041">
    <property type="component" value="Unassembled WGS sequence"/>
</dbReference>
<dbReference type="EMBL" id="ML977169">
    <property type="protein sequence ID" value="KAF1984276.1"/>
    <property type="molecule type" value="Genomic_DNA"/>
</dbReference>
<proteinExistence type="predicted"/>
<organism evidence="2 3">
    <name type="scientific">Aulographum hederae CBS 113979</name>
    <dbReference type="NCBI Taxonomy" id="1176131"/>
    <lineage>
        <taxon>Eukaryota</taxon>
        <taxon>Fungi</taxon>
        <taxon>Dikarya</taxon>
        <taxon>Ascomycota</taxon>
        <taxon>Pezizomycotina</taxon>
        <taxon>Dothideomycetes</taxon>
        <taxon>Pleosporomycetidae</taxon>
        <taxon>Aulographales</taxon>
        <taxon>Aulographaceae</taxon>
    </lineage>
</organism>